<name>A0A0F9R003_9ZZZZ</name>
<gene>
    <name evidence="1" type="ORF">LCGC14_0712530</name>
</gene>
<dbReference type="EMBL" id="LAZR01001576">
    <property type="protein sequence ID" value="KKN42492.1"/>
    <property type="molecule type" value="Genomic_DNA"/>
</dbReference>
<comment type="caution">
    <text evidence="1">The sequence shown here is derived from an EMBL/GenBank/DDBJ whole genome shotgun (WGS) entry which is preliminary data.</text>
</comment>
<proteinExistence type="predicted"/>
<evidence type="ECO:0000313" key="1">
    <source>
        <dbReference type="EMBL" id="KKN42492.1"/>
    </source>
</evidence>
<reference evidence="1" key="1">
    <citation type="journal article" date="2015" name="Nature">
        <title>Complex archaea that bridge the gap between prokaryotes and eukaryotes.</title>
        <authorList>
            <person name="Spang A."/>
            <person name="Saw J.H."/>
            <person name="Jorgensen S.L."/>
            <person name="Zaremba-Niedzwiedzka K."/>
            <person name="Martijn J."/>
            <person name="Lind A.E."/>
            <person name="van Eijk R."/>
            <person name="Schleper C."/>
            <person name="Guy L."/>
            <person name="Ettema T.J."/>
        </authorList>
    </citation>
    <scope>NUCLEOTIDE SEQUENCE</scope>
</reference>
<organism evidence="1">
    <name type="scientific">marine sediment metagenome</name>
    <dbReference type="NCBI Taxonomy" id="412755"/>
    <lineage>
        <taxon>unclassified sequences</taxon>
        <taxon>metagenomes</taxon>
        <taxon>ecological metagenomes</taxon>
    </lineage>
</organism>
<accession>A0A0F9R003</accession>
<sequence length="88" mass="9632">MPVWTESLARLHVSNIVKHEIPTPTTDGATTVFTVANPYESGTLEVFRDQSVLLKGSGKDFEDTTTTTFTVASVPDADEVLWVSYIKA</sequence>
<dbReference type="AlphaFoldDB" id="A0A0F9R003"/>
<protein>
    <submittedName>
        <fullName evidence="1">Uncharacterized protein</fullName>
    </submittedName>
</protein>